<dbReference type="GeneID" id="41961298"/>
<keyword evidence="3" id="KW-1185">Reference proteome</keyword>
<reference evidence="4" key="2">
    <citation type="submission" date="2019-10" db="EMBL/GenBank/DDBJ databases">
        <authorList>
            <consortium name="NCBI Genome Project"/>
        </authorList>
    </citation>
    <scope>NUCLEOTIDE SEQUENCE</scope>
    <source>
        <strain evidence="4">NI907</strain>
    </source>
</reference>
<evidence type="ECO:0000313" key="4">
    <source>
        <dbReference type="RefSeq" id="XP_030981999.1"/>
    </source>
</evidence>
<dbReference type="InterPro" id="IPR050471">
    <property type="entry name" value="AB_hydrolase"/>
</dbReference>
<evidence type="ECO:0000313" key="3">
    <source>
        <dbReference type="Proteomes" id="UP000515153"/>
    </source>
</evidence>
<feature type="region of interest" description="Disordered" evidence="1">
    <location>
        <begin position="1"/>
        <end position="23"/>
    </location>
</feature>
<dbReference type="KEGG" id="pgri:PgNI_06365"/>
<organism evidence="3 4">
    <name type="scientific">Pyricularia grisea</name>
    <name type="common">Crabgrass-specific blast fungus</name>
    <name type="synonym">Magnaporthe grisea</name>
    <dbReference type="NCBI Taxonomy" id="148305"/>
    <lineage>
        <taxon>Eukaryota</taxon>
        <taxon>Fungi</taxon>
        <taxon>Dikarya</taxon>
        <taxon>Ascomycota</taxon>
        <taxon>Pezizomycotina</taxon>
        <taxon>Sordariomycetes</taxon>
        <taxon>Sordariomycetidae</taxon>
        <taxon>Magnaporthales</taxon>
        <taxon>Pyriculariaceae</taxon>
        <taxon>Pyricularia</taxon>
    </lineage>
</organism>
<dbReference type="PANTHER" id="PTHR43433">
    <property type="entry name" value="HYDROLASE, ALPHA/BETA FOLD FAMILY PROTEIN"/>
    <property type="match status" value="1"/>
</dbReference>
<dbReference type="RefSeq" id="XP_030981999.1">
    <property type="nucleotide sequence ID" value="XM_031126389.1"/>
</dbReference>
<dbReference type="Proteomes" id="UP000515153">
    <property type="component" value="Chromosome I"/>
</dbReference>
<dbReference type="InterPro" id="IPR000073">
    <property type="entry name" value="AB_hydrolase_1"/>
</dbReference>
<name>A0A6P8B4Q3_PYRGI</name>
<sequence length="302" mass="32196">MTSTNSAPDLTLPPTPQLPPPTTTGYVDLATGNAIWYATFGPSLADTLARQRIPIVFLHGALANSDWWGHQIAFLLRHYADNAEDATTLITIDLRFLGRSTYGPYTGGGDDDNESSSFPVTFALKTADTMAVLDHLAIPRAAAVGWSNGAAVLVDALTRHPARIERALLLAGFFDADTSLYHSLPPPPPSSASAQYEPRTLAEMLRLSRTPDLVPAVRAAYGAEFAREPHWGPADFARIPARRRGGDGGGGGDDDDDDGHGPLVWFVEGQWEEVVVRGTAAVMAGWVAGSNVVVLPGVSHYA</sequence>
<feature type="domain" description="AB hydrolase-1" evidence="2">
    <location>
        <begin position="54"/>
        <end position="179"/>
    </location>
</feature>
<dbReference type="AlphaFoldDB" id="A0A6P8B4Q3"/>
<protein>
    <recommendedName>
        <fullName evidence="2">AB hydrolase-1 domain-containing protein</fullName>
    </recommendedName>
</protein>
<evidence type="ECO:0000259" key="2">
    <source>
        <dbReference type="Pfam" id="PF00561"/>
    </source>
</evidence>
<accession>A0A6P8B4Q3</accession>
<reference evidence="3 4" key="1">
    <citation type="journal article" date="2019" name="Mol. Biol. Evol.">
        <title>Blast fungal genomes show frequent chromosomal changes, gene gains and losses, and effector gene turnover.</title>
        <authorList>
            <person name="Gomez Luciano L.B."/>
            <person name="Jason Tsai I."/>
            <person name="Chuma I."/>
            <person name="Tosa Y."/>
            <person name="Chen Y.H."/>
            <person name="Li J.Y."/>
            <person name="Li M.Y."/>
            <person name="Jade Lu M.Y."/>
            <person name="Nakayashiki H."/>
            <person name="Li W.H."/>
        </authorList>
    </citation>
    <scope>NUCLEOTIDE SEQUENCE [LARGE SCALE GENOMIC DNA]</scope>
    <source>
        <strain evidence="3 4">NI907</strain>
    </source>
</reference>
<evidence type="ECO:0000256" key="1">
    <source>
        <dbReference type="SAM" id="MobiDB-lite"/>
    </source>
</evidence>
<dbReference type="PANTHER" id="PTHR43433:SF5">
    <property type="entry name" value="AB HYDROLASE-1 DOMAIN-CONTAINING PROTEIN"/>
    <property type="match status" value="1"/>
</dbReference>
<dbReference type="Pfam" id="PF00561">
    <property type="entry name" value="Abhydrolase_1"/>
    <property type="match status" value="1"/>
</dbReference>
<gene>
    <name evidence="4" type="ORF">PgNI_06365</name>
</gene>
<reference evidence="4" key="3">
    <citation type="submission" date="2025-08" db="UniProtKB">
        <authorList>
            <consortium name="RefSeq"/>
        </authorList>
    </citation>
    <scope>IDENTIFICATION</scope>
    <source>
        <strain evidence="4">NI907</strain>
    </source>
</reference>
<feature type="compositionally biased region" description="Pro residues" evidence="1">
    <location>
        <begin position="11"/>
        <end position="22"/>
    </location>
</feature>
<dbReference type="SUPFAM" id="SSF53474">
    <property type="entry name" value="alpha/beta-Hydrolases"/>
    <property type="match status" value="1"/>
</dbReference>
<feature type="region of interest" description="Disordered" evidence="1">
    <location>
        <begin position="238"/>
        <end position="262"/>
    </location>
</feature>
<dbReference type="InterPro" id="IPR029058">
    <property type="entry name" value="AB_hydrolase_fold"/>
</dbReference>
<dbReference type="Gene3D" id="3.40.50.1820">
    <property type="entry name" value="alpha/beta hydrolase"/>
    <property type="match status" value="1"/>
</dbReference>
<proteinExistence type="predicted"/>